<proteinExistence type="inferred from homology"/>
<keyword evidence="5 8" id="KW-0472">Membrane</keyword>
<evidence type="ECO:0000256" key="1">
    <source>
        <dbReference type="ARBA" id="ARBA00004141"/>
    </source>
</evidence>
<evidence type="ECO:0000256" key="4">
    <source>
        <dbReference type="ARBA" id="ARBA00022989"/>
    </source>
</evidence>
<evidence type="ECO:0000256" key="3">
    <source>
        <dbReference type="ARBA" id="ARBA00022692"/>
    </source>
</evidence>
<dbReference type="PANTHER" id="PTHR12300:SF161">
    <property type="entry name" value="RECEPTOR EXPRESSION-ENHANCING PROTEIN"/>
    <property type="match status" value="1"/>
</dbReference>
<feature type="transmembrane region" description="Helical" evidence="8">
    <location>
        <begin position="107"/>
        <end position="124"/>
    </location>
</feature>
<organism evidence="9">
    <name type="scientific">Eucampia antarctica</name>
    <dbReference type="NCBI Taxonomy" id="49252"/>
    <lineage>
        <taxon>Eukaryota</taxon>
        <taxon>Sar</taxon>
        <taxon>Stramenopiles</taxon>
        <taxon>Ochrophyta</taxon>
        <taxon>Bacillariophyta</taxon>
        <taxon>Mediophyceae</taxon>
        <taxon>Biddulphiophycidae</taxon>
        <taxon>Hemiaulales</taxon>
        <taxon>Hemiaulaceae</taxon>
        <taxon>Eucampia</taxon>
    </lineage>
</organism>
<evidence type="ECO:0000256" key="6">
    <source>
        <dbReference type="RuleBase" id="RU362006"/>
    </source>
</evidence>
<evidence type="ECO:0000256" key="5">
    <source>
        <dbReference type="ARBA" id="ARBA00023136"/>
    </source>
</evidence>
<evidence type="ECO:0000313" key="9">
    <source>
        <dbReference type="EMBL" id="CAD9658496.1"/>
    </source>
</evidence>
<evidence type="ECO:0008006" key="10">
    <source>
        <dbReference type="Google" id="ProtNLM"/>
    </source>
</evidence>
<feature type="transmembrane region" description="Helical" evidence="8">
    <location>
        <begin position="41"/>
        <end position="64"/>
    </location>
</feature>
<feature type="compositionally biased region" description="Basic and acidic residues" evidence="7">
    <location>
        <begin position="190"/>
        <end position="206"/>
    </location>
</feature>
<protein>
    <recommendedName>
        <fullName evidence="10">Receptor expression-enhancing protein</fullName>
    </recommendedName>
</protein>
<dbReference type="GO" id="GO:0016020">
    <property type="term" value="C:membrane"/>
    <property type="evidence" value="ECO:0007669"/>
    <property type="project" value="UniProtKB-SubCell"/>
</dbReference>
<dbReference type="InterPro" id="IPR004345">
    <property type="entry name" value="TB2_DP1_HVA22"/>
</dbReference>
<keyword evidence="3 8" id="KW-0812">Transmembrane</keyword>
<evidence type="ECO:0000256" key="8">
    <source>
        <dbReference type="SAM" id="Phobius"/>
    </source>
</evidence>
<dbReference type="EMBL" id="HBHI01004524">
    <property type="protein sequence ID" value="CAD9658496.1"/>
    <property type="molecule type" value="Transcribed_RNA"/>
</dbReference>
<reference evidence="9" key="1">
    <citation type="submission" date="2021-01" db="EMBL/GenBank/DDBJ databases">
        <authorList>
            <person name="Corre E."/>
            <person name="Pelletier E."/>
            <person name="Niang G."/>
            <person name="Scheremetjew M."/>
            <person name="Finn R."/>
            <person name="Kale V."/>
            <person name="Holt S."/>
            <person name="Cochrane G."/>
            <person name="Meng A."/>
            <person name="Brown T."/>
            <person name="Cohen L."/>
        </authorList>
    </citation>
    <scope>NUCLEOTIDE SEQUENCE</scope>
    <source>
        <strain evidence="9">CCMP1452</strain>
    </source>
</reference>
<gene>
    <name evidence="9" type="ORF">EANT1437_LOCUS2298</name>
</gene>
<dbReference type="Pfam" id="PF03134">
    <property type="entry name" value="TB2_DP1_HVA22"/>
    <property type="match status" value="1"/>
</dbReference>
<dbReference type="PANTHER" id="PTHR12300">
    <property type="entry name" value="HVA22-LIKE PROTEINS"/>
    <property type="match status" value="1"/>
</dbReference>
<comment type="similarity">
    <text evidence="2 6">Belongs to the DP1 family.</text>
</comment>
<feature type="region of interest" description="Disordered" evidence="7">
    <location>
        <begin position="187"/>
        <end position="206"/>
    </location>
</feature>
<accession>A0A7S2R1Z6</accession>
<dbReference type="AlphaFoldDB" id="A0A7S2R1Z6"/>
<feature type="transmembrane region" description="Helical" evidence="8">
    <location>
        <begin position="84"/>
        <end position="101"/>
    </location>
</feature>
<comment type="subcellular location">
    <subcellularLocation>
        <location evidence="1 6">Membrane</location>
        <topology evidence="1 6">Multi-pass membrane protein</topology>
    </subcellularLocation>
</comment>
<sequence length="206" mass="22997">MDAVKNQMQQMRSKLNQIPALEKAEDTTKIPKEYLVLSGGIVFFILVFFGIGAGSLCSIVGFVYPAFKSLEAIESKIRGDDTQWLIYWVCYSFFSIIEVFVDSLLHWIPFYYAFKLAFLLWAMLPQTKGAKFLYDSFLKEFLKKNESKIDAALNDAKRSATTIASEVAAATAELSAAGLSTAAQYAKRNSSMDEDKGNESEGKKES</sequence>
<evidence type="ECO:0000256" key="2">
    <source>
        <dbReference type="ARBA" id="ARBA00008573"/>
    </source>
</evidence>
<evidence type="ECO:0000256" key="7">
    <source>
        <dbReference type="SAM" id="MobiDB-lite"/>
    </source>
</evidence>
<keyword evidence="4 8" id="KW-1133">Transmembrane helix</keyword>
<name>A0A7S2R1Z6_9STRA</name>